<sequence>DILILQTGNDMEINQILSNIEKYNNWREVFV</sequence>
<protein>
    <submittedName>
        <fullName evidence="1">Uncharacterized protein</fullName>
    </submittedName>
</protein>
<comment type="caution">
    <text evidence="1">The sequence shown here is derived from an EMBL/GenBank/DDBJ whole genome shotgun (WGS) entry which is preliminary data.</text>
</comment>
<gene>
    <name evidence="1" type="ORF">LCGC14_1983870</name>
</gene>
<dbReference type="EMBL" id="LAZR01022254">
    <property type="protein sequence ID" value="KKL82529.1"/>
    <property type="molecule type" value="Genomic_DNA"/>
</dbReference>
<name>A0A0F9F812_9ZZZZ</name>
<evidence type="ECO:0000313" key="1">
    <source>
        <dbReference type="EMBL" id="KKL82529.1"/>
    </source>
</evidence>
<organism evidence="1">
    <name type="scientific">marine sediment metagenome</name>
    <dbReference type="NCBI Taxonomy" id="412755"/>
    <lineage>
        <taxon>unclassified sequences</taxon>
        <taxon>metagenomes</taxon>
        <taxon>ecological metagenomes</taxon>
    </lineage>
</organism>
<reference evidence="1" key="1">
    <citation type="journal article" date="2015" name="Nature">
        <title>Complex archaea that bridge the gap between prokaryotes and eukaryotes.</title>
        <authorList>
            <person name="Spang A."/>
            <person name="Saw J.H."/>
            <person name="Jorgensen S.L."/>
            <person name="Zaremba-Niedzwiedzka K."/>
            <person name="Martijn J."/>
            <person name="Lind A.E."/>
            <person name="van Eijk R."/>
            <person name="Schleper C."/>
            <person name="Guy L."/>
            <person name="Ettema T.J."/>
        </authorList>
    </citation>
    <scope>NUCLEOTIDE SEQUENCE</scope>
</reference>
<proteinExistence type="predicted"/>
<feature type="non-terminal residue" evidence="1">
    <location>
        <position position="1"/>
    </location>
</feature>
<dbReference type="AlphaFoldDB" id="A0A0F9F812"/>
<accession>A0A0F9F812</accession>